<dbReference type="Pfam" id="PF04328">
    <property type="entry name" value="Sel_put"/>
    <property type="match status" value="1"/>
</dbReference>
<dbReference type="InterPro" id="IPR007423">
    <property type="entry name" value="Sel_put"/>
</dbReference>
<sequence>MTGAPAAWAARLWRGVVWYLRELSGEARYDHYVERMRREHPDRTPLGEREFLRERERHEREHPNTSCCC</sequence>
<proteinExistence type="predicted"/>
<accession>A0A2A2EJK3</accession>
<dbReference type="Proteomes" id="UP000217986">
    <property type="component" value="Unassembled WGS sequence"/>
</dbReference>
<reference evidence="1 2" key="1">
    <citation type="journal article" date="2017" name="ISME J.">
        <title>Unveiling bifidobacterial biogeography across the mammalian branch of the tree of life.</title>
        <authorList>
            <person name="Milani C."/>
            <person name="Mangifesta M."/>
            <person name="Mancabelli L."/>
            <person name="Lugli G.A."/>
            <person name="James K."/>
            <person name="Duranti S."/>
            <person name="Turroni F."/>
            <person name="Ferrario C."/>
            <person name="Ossiprandi M.C."/>
            <person name="van Sinderen D."/>
            <person name="Ventura M."/>
        </authorList>
    </citation>
    <scope>NUCLEOTIDE SEQUENCE [LARGE SCALE GENOMIC DNA]</scope>
    <source>
        <strain evidence="1 2">70</strain>
    </source>
</reference>
<keyword evidence="2" id="KW-1185">Reference proteome</keyword>
<dbReference type="EMBL" id="MVOG01000021">
    <property type="protein sequence ID" value="PAU69187.1"/>
    <property type="molecule type" value="Genomic_DNA"/>
</dbReference>
<evidence type="ECO:0000313" key="1">
    <source>
        <dbReference type="EMBL" id="PAU69187.1"/>
    </source>
</evidence>
<organism evidence="1 2">
    <name type="scientific">Bifidobacterium italicum</name>
    <dbReference type="NCBI Taxonomy" id="1960968"/>
    <lineage>
        <taxon>Bacteria</taxon>
        <taxon>Bacillati</taxon>
        <taxon>Actinomycetota</taxon>
        <taxon>Actinomycetes</taxon>
        <taxon>Bifidobacteriales</taxon>
        <taxon>Bifidobacteriaceae</taxon>
        <taxon>Bifidobacterium</taxon>
    </lineage>
</organism>
<evidence type="ECO:0000313" key="2">
    <source>
        <dbReference type="Proteomes" id="UP000217986"/>
    </source>
</evidence>
<gene>
    <name evidence="1" type="ORF">B1400_1124</name>
</gene>
<comment type="caution">
    <text evidence="1">The sequence shown here is derived from an EMBL/GenBank/DDBJ whole genome shotgun (WGS) entry which is preliminary data.</text>
</comment>
<dbReference type="OrthoDB" id="3541280at2"/>
<dbReference type="RefSeq" id="WP_026645027.1">
    <property type="nucleotide sequence ID" value="NZ_MVOG01000021.1"/>
</dbReference>
<name>A0A2A2EJK3_9BIFI</name>
<protein>
    <submittedName>
        <fullName evidence="1">Carbon starvation protein A</fullName>
    </submittedName>
</protein>
<dbReference type="AlphaFoldDB" id="A0A2A2EJK3"/>